<accession>A0A419PC02</accession>
<keyword evidence="2" id="KW-1185">Reference proteome</keyword>
<reference evidence="1 2" key="2">
    <citation type="journal article" date="2021" name="Genomics">
        <title>High-quality reference genome for Clonorchis sinensis.</title>
        <authorList>
            <person name="Young N.D."/>
            <person name="Stroehlein A.J."/>
            <person name="Kinkar L."/>
            <person name="Wang T."/>
            <person name="Sohn W.M."/>
            <person name="Chang B.C.H."/>
            <person name="Kaur P."/>
            <person name="Weisz D."/>
            <person name="Dudchenko O."/>
            <person name="Aiden E.L."/>
            <person name="Korhonen P.K."/>
            <person name="Gasser R.B."/>
        </authorList>
    </citation>
    <scope>NUCLEOTIDE SEQUENCE [LARGE SCALE GENOMIC DNA]</scope>
    <source>
        <strain evidence="1">Cs-k2</strain>
    </source>
</reference>
<proteinExistence type="predicted"/>
<dbReference type="InParanoid" id="A0A419PC02"/>
<name>A0A419PC02_CLOSI</name>
<protein>
    <submittedName>
        <fullName evidence="1">Uncharacterized protein</fullName>
    </submittedName>
</protein>
<dbReference type="Proteomes" id="UP000286415">
    <property type="component" value="Unassembled WGS sequence"/>
</dbReference>
<reference evidence="1 2" key="1">
    <citation type="journal article" date="2018" name="Biotechnol. Adv.">
        <title>Improved genomic resources and new bioinformatic workflow for the carcinogenic parasite Clonorchis sinensis: Biotechnological implications.</title>
        <authorList>
            <person name="Wang D."/>
            <person name="Korhonen P.K."/>
            <person name="Gasser R.B."/>
            <person name="Young N.D."/>
        </authorList>
    </citation>
    <scope>NUCLEOTIDE SEQUENCE [LARGE SCALE GENOMIC DNA]</scope>
    <source>
        <strain evidence="1">Cs-k2</strain>
    </source>
</reference>
<dbReference type="EMBL" id="NIRI02000077">
    <property type="protein sequence ID" value="KAG5441004.1"/>
    <property type="molecule type" value="Genomic_DNA"/>
</dbReference>
<comment type="caution">
    <text evidence="1">The sequence shown here is derived from an EMBL/GenBank/DDBJ whole genome shotgun (WGS) entry which is preliminary data.</text>
</comment>
<evidence type="ECO:0000313" key="1">
    <source>
        <dbReference type="EMBL" id="KAG5441004.1"/>
    </source>
</evidence>
<evidence type="ECO:0000313" key="2">
    <source>
        <dbReference type="Proteomes" id="UP000286415"/>
    </source>
</evidence>
<gene>
    <name evidence="1" type="ORF">CSKR_101233</name>
</gene>
<organism evidence="1 2">
    <name type="scientific">Clonorchis sinensis</name>
    <name type="common">Chinese liver fluke</name>
    <dbReference type="NCBI Taxonomy" id="79923"/>
    <lineage>
        <taxon>Eukaryota</taxon>
        <taxon>Metazoa</taxon>
        <taxon>Spiralia</taxon>
        <taxon>Lophotrochozoa</taxon>
        <taxon>Platyhelminthes</taxon>
        <taxon>Trematoda</taxon>
        <taxon>Digenea</taxon>
        <taxon>Opisthorchiida</taxon>
        <taxon>Opisthorchiata</taxon>
        <taxon>Opisthorchiidae</taxon>
        <taxon>Clonorchis</taxon>
    </lineage>
</organism>
<sequence length="190" mass="21573">MPIEGSMRAEIRLGCPSLDRKSRQAEVGFEPRTFRSLIPALTTEPSRPYLDCFVDSAASLMRTQTLQRGSTNFKRRKADLREDVLLTCLISSIHRYTVRGCPWAGIVSGCPHVDSGTIRVLRQCLWLERLIERQRSSRTTPTELQFSQNKSPHVRAPNLEDQDTVYVRPLTTDQPGMRDSVNVTRTRLSG</sequence>
<dbReference type="AlphaFoldDB" id="A0A419PC02"/>